<dbReference type="PANTHER" id="PTHR24095:SF14">
    <property type="entry name" value="ACETYL-COENZYME A SYNTHETASE 1"/>
    <property type="match status" value="1"/>
</dbReference>
<keyword evidence="12" id="KW-1185">Reference proteome</keyword>
<dbReference type="EMBL" id="JAYWVC010000107">
    <property type="protein sequence ID" value="MED7825401.1"/>
    <property type="molecule type" value="Genomic_DNA"/>
</dbReference>
<evidence type="ECO:0000256" key="7">
    <source>
        <dbReference type="NCBIfam" id="TIGR02188"/>
    </source>
</evidence>
<keyword evidence="6" id="KW-0007">Acetylation</keyword>
<name>A0ABU7FMQ4_9ACTN</name>
<sequence length="696" mass="77124">MSTESQIAVHWREEEYIQPPPGFIGQANAADPALLEQFREENFPDSYRAYADLLTWDTYWHTILDTSEPPFWKWFAGGRLNACYNCVDRHLAANRNKAAFLWVPEPETELTRTLTYQELYTQVNEVAALLRDLGLREGDRVTLHLPMVPELPVCMLACARLGVVHSQVFGGFSGTACGDRIADSGSRILITMDGYHRAGKLSDHKAKADEAVVTAAKLGQQVEKVLVWRRYPDRYLSAGDMVEGRDVFVDDLLPRHRGQRVDPVPMPAEAPLFLMYSSGTTGRPKGCQHSTGGYLAYVAGTSKYYQDIHPTDTYWCAADIGWITGHSYIVYGPLALGATSVLYEGVPTHPDAGRCWRIAERLGVNIFHTAPTTIRMLRKLGPDEPARYAYHFKHMTTVGEPIEPEVWRWYHDVVGKGEAVVVDTWWMTETGGFLGATLPALQPMKPGSCGPGVLGIYPVIYDEEGNVVERGSGRAGNVCIRNPWPGVLQTIWGQPDRFVQLYYGRYCRDAKSTDWHDWPFLCGDGAVQAADGYLRILGRIDDVINVAGHRLGTKELESAALTVPEVAEAAAVPVIDELRGRVVEMYVALNPGKEPSQEIEDKVTHAIDQQIGKIARPHAVWIVPDMPKTRSGKIMRRVIAAVSNFADVGDVTTLANPEIVEKIRRQVQSAKAAGGDVPRVLSEEEAAEIRAFGDAG</sequence>
<accession>A0ABU7FMQ4</accession>
<proteinExistence type="inferred from homology"/>
<evidence type="ECO:0000259" key="8">
    <source>
        <dbReference type="Pfam" id="PF00501"/>
    </source>
</evidence>
<dbReference type="NCBIfam" id="TIGR02188">
    <property type="entry name" value="Ac_CoA_lig_AcsA"/>
    <property type="match status" value="1"/>
</dbReference>
<dbReference type="InterPro" id="IPR045851">
    <property type="entry name" value="AMP-bd_C_sf"/>
</dbReference>
<dbReference type="InterPro" id="IPR020845">
    <property type="entry name" value="AMP-binding_CS"/>
</dbReference>
<feature type="domain" description="Acetyl-coenzyme A synthetase N-terminal" evidence="10">
    <location>
        <begin position="48"/>
        <end position="86"/>
    </location>
</feature>
<evidence type="ECO:0000256" key="3">
    <source>
        <dbReference type="ARBA" id="ARBA00022598"/>
    </source>
</evidence>
<evidence type="ECO:0000259" key="9">
    <source>
        <dbReference type="Pfam" id="PF13193"/>
    </source>
</evidence>
<dbReference type="NCBIfam" id="NF001208">
    <property type="entry name" value="PRK00174.1"/>
    <property type="match status" value="1"/>
</dbReference>
<keyword evidence="3 11" id="KW-0436">Ligase</keyword>
<dbReference type="PANTHER" id="PTHR24095">
    <property type="entry name" value="ACETYL-COENZYME A SYNTHETASE"/>
    <property type="match status" value="1"/>
</dbReference>
<comment type="caution">
    <text evidence="11">The sequence shown here is derived from an EMBL/GenBank/DDBJ whole genome shotgun (WGS) entry which is preliminary data.</text>
</comment>
<dbReference type="GO" id="GO:0003987">
    <property type="term" value="F:acetate-CoA ligase activity"/>
    <property type="evidence" value="ECO:0007669"/>
    <property type="project" value="UniProtKB-EC"/>
</dbReference>
<evidence type="ECO:0000313" key="12">
    <source>
        <dbReference type="Proteomes" id="UP001333996"/>
    </source>
</evidence>
<dbReference type="InterPro" id="IPR025110">
    <property type="entry name" value="AMP-bd_C"/>
</dbReference>
<evidence type="ECO:0000256" key="5">
    <source>
        <dbReference type="ARBA" id="ARBA00022840"/>
    </source>
</evidence>
<comment type="similarity">
    <text evidence="1">Belongs to the ATP-dependent AMP-binding enzyme family.</text>
</comment>
<dbReference type="EC" id="6.2.1.1" evidence="2 7"/>
<dbReference type="SUPFAM" id="SSF56801">
    <property type="entry name" value="Acetyl-CoA synthetase-like"/>
    <property type="match status" value="1"/>
</dbReference>
<protein>
    <recommendedName>
        <fullName evidence="2 7">Acetate--CoA ligase</fullName>
        <ecNumber evidence="2 7">6.2.1.1</ecNumber>
    </recommendedName>
</protein>
<dbReference type="RefSeq" id="WP_329509812.1">
    <property type="nucleotide sequence ID" value="NZ_BAAAYZ010000196.1"/>
</dbReference>
<dbReference type="Pfam" id="PF00501">
    <property type="entry name" value="AMP-binding"/>
    <property type="match status" value="1"/>
</dbReference>
<dbReference type="Gene3D" id="3.30.300.30">
    <property type="match status" value="1"/>
</dbReference>
<evidence type="ECO:0000313" key="11">
    <source>
        <dbReference type="EMBL" id="MED7825401.1"/>
    </source>
</evidence>
<dbReference type="InterPro" id="IPR000873">
    <property type="entry name" value="AMP-dep_synth/lig_dom"/>
</dbReference>
<dbReference type="Proteomes" id="UP001333996">
    <property type="component" value="Unassembled WGS sequence"/>
</dbReference>
<dbReference type="InterPro" id="IPR032387">
    <property type="entry name" value="ACAS_N"/>
</dbReference>
<keyword evidence="5" id="KW-0067">ATP-binding</keyword>
<organism evidence="11 12">
    <name type="scientific">Streptomyces chiangmaiensis</name>
    <dbReference type="NCBI Taxonomy" id="766497"/>
    <lineage>
        <taxon>Bacteria</taxon>
        <taxon>Bacillati</taxon>
        <taxon>Actinomycetota</taxon>
        <taxon>Actinomycetes</taxon>
        <taxon>Kitasatosporales</taxon>
        <taxon>Streptomycetaceae</taxon>
        <taxon>Streptomyces</taxon>
    </lineage>
</organism>
<evidence type="ECO:0000256" key="1">
    <source>
        <dbReference type="ARBA" id="ARBA00006432"/>
    </source>
</evidence>
<keyword evidence="4" id="KW-0547">Nucleotide-binding</keyword>
<dbReference type="Pfam" id="PF16177">
    <property type="entry name" value="ACAS_N"/>
    <property type="match status" value="1"/>
</dbReference>
<evidence type="ECO:0000259" key="10">
    <source>
        <dbReference type="Pfam" id="PF16177"/>
    </source>
</evidence>
<gene>
    <name evidence="11" type="primary">acs</name>
    <name evidence="11" type="ORF">VXC91_26290</name>
</gene>
<dbReference type="Pfam" id="PF13193">
    <property type="entry name" value="AMP-binding_C"/>
    <property type="match status" value="1"/>
</dbReference>
<feature type="domain" description="AMP-binding enzyme C-terminal" evidence="9">
    <location>
        <begin position="555"/>
        <end position="633"/>
    </location>
</feature>
<evidence type="ECO:0000256" key="4">
    <source>
        <dbReference type="ARBA" id="ARBA00022741"/>
    </source>
</evidence>
<feature type="domain" description="AMP-dependent synthetase/ligase" evidence="8">
    <location>
        <begin position="89"/>
        <end position="484"/>
    </location>
</feature>
<dbReference type="PROSITE" id="PS00455">
    <property type="entry name" value="AMP_BINDING"/>
    <property type="match status" value="1"/>
</dbReference>
<reference evidence="11" key="1">
    <citation type="submission" date="2024-01" db="EMBL/GenBank/DDBJ databases">
        <title>First draft genome sequence data of TA4-1, the type strain of Gram-positive actinobacterium Streptomyces chiangmaiensis.</title>
        <authorList>
            <person name="Yasawong M."/>
            <person name="Nantapong N."/>
        </authorList>
    </citation>
    <scope>NUCLEOTIDE SEQUENCE</scope>
    <source>
        <strain evidence="11">TA4-1</strain>
    </source>
</reference>
<evidence type="ECO:0000256" key="2">
    <source>
        <dbReference type="ARBA" id="ARBA00013275"/>
    </source>
</evidence>
<dbReference type="Gene3D" id="3.40.50.12780">
    <property type="entry name" value="N-terminal domain of ligase-like"/>
    <property type="match status" value="1"/>
</dbReference>
<dbReference type="InterPro" id="IPR011904">
    <property type="entry name" value="Ac_CoA_lig"/>
</dbReference>
<dbReference type="InterPro" id="IPR042099">
    <property type="entry name" value="ANL_N_sf"/>
</dbReference>
<evidence type="ECO:0000256" key="6">
    <source>
        <dbReference type="ARBA" id="ARBA00022990"/>
    </source>
</evidence>